<evidence type="ECO:0000256" key="5">
    <source>
        <dbReference type="ARBA" id="ARBA00023242"/>
    </source>
</evidence>
<reference evidence="10" key="1">
    <citation type="submission" date="2025-08" db="UniProtKB">
        <authorList>
            <consortium name="RefSeq"/>
        </authorList>
    </citation>
    <scope>IDENTIFICATION</scope>
</reference>
<name>A0ABM3SIX3_BALAC</name>
<keyword evidence="2" id="KW-0805">Transcription regulation</keyword>
<evidence type="ECO:0000256" key="3">
    <source>
        <dbReference type="ARBA" id="ARBA00023117"/>
    </source>
</evidence>
<dbReference type="Proteomes" id="UP001652580">
    <property type="component" value="Chromosome 19"/>
</dbReference>
<dbReference type="SUPFAM" id="SSF47370">
    <property type="entry name" value="Bromodomain"/>
    <property type="match status" value="1"/>
</dbReference>
<dbReference type="Gene3D" id="1.20.920.10">
    <property type="entry name" value="Bromodomain-like"/>
    <property type="match status" value="1"/>
</dbReference>
<evidence type="ECO:0000256" key="7">
    <source>
        <dbReference type="SAM" id="MobiDB-lite"/>
    </source>
</evidence>
<feature type="compositionally biased region" description="Basic and acidic residues" evidence="7">
    <location>
        <begin position="70"/>
        <end position="105"/>
    </location>
</feature>
<keyword evidence="3 6" id="KW-0103">Bromodomain</keyword>
<proteinExistence type="predicted"/>
<feature type="compositionally biased region" description="Polar residues" evidence="7">
    <location>
        <begin position="35"/>
        <end position="45"/>
    </location>
</feature>
<evidence type="ECO:0000256" key="1">
    <source>
        <dbReference type="ARBA" id="ARBA00004123"/>
    </source>
</evidence>
<feature type="domain" description="Bromo" evidence="8">
    <location>
        <begin position="148"/>
        <end position="218"/>
    </location>
</feature>
<dbReference type="InterPro" id="IPR036427">
    <property type="entry name" value="Bromodomain-like_sf"/>
</dbReference>
<evidence type="ECO:0000256" key="4">
    <source>
        <dbReference type="ARBA" id="ARBA00023163"/>
    </source>
</evidence>
<protein>
    <submittedName>
        <fullName evidence="10">Bromodomain-containing protein 7 isoform X10</fullName>
    </submittedName>
</protein>
<dbReference type="InterPro" id="IPR021900">
    <property type="entry name" value="DUF3512"/>
</dbReference>
<dbReference type="RefSeq" id="XP_057389795.1">
    <property type="nucleotide sequence ID" value="XM_057533812.1"/>
</dbReference>
<organism evidence="9 10">
    <name type="scientific">Balaenoptera acutorostrata</name>
    <name type="common">Common minke whale</name>
    <name type="synonym">Balaena rostrata</name>
    <dbReference type="NCBI Taxonomy" id="9767"/>
    <lineage>
        <taxon>Eukaryota</taxon>
        <taxon>Metazoa</taxon>
        <taxon>Chordata</taxon>
        <taxon>Craniata</taxon>
        <taxon>Vertebrata</taxon>
        <taxon>Euteleostomi</taxon>
        <taxon>Mammalia</taxon>
        <taxon>Eutheria</taxon>
        <taxon>Laurasiatheria</taxon>
        <taxon>Artiodactyla</taxon>
        <taxon>Whippomorpha</taxon>
        <taxon>Cetacea</taxon>
        <taxon>Mysticeti</taxon>
        <taxon>Balaenopteridae</taxon>
        <taxon>Balaenoptera</taxon>
    </lineage>
</organism>
<dbReference type="CDD" id="cd05513">
    <property type="entry name" value="Bromo_brd7_like"/>
    <property type="match status" value="1"/>
</dbReference>
<keyword evidence="4" id="KW-0804">Transcription</keyword>
<sequence length="589" mass="66921">MGKKHKKHKSDKHLYEEYVEKPLKLVLKVGGNEVTELSTGSSGHDSSLLEDKNDHDKHKDRKRKKRKKGEKQVPGEEKGRKRRRIKEDKKKRDRDRVDNEAEKDLQCQTPVGLDLPPEKPLASSLAKQEEVEQTPLQEALNQLMRQLQRKDPSAFFSFPVTDFIAPGYSMIIKHPMDFSTMKEKIKNNDYQSIEELKDNFKLMCTNAMIYNKPETIYYKAAKKLLHSGMKILSQCEFERRKPDGTTTLGLLHPVDPVVGEQGLPRVTWMACSSVRTDAEREHHLDHCHLSCRHRAHSYVLEPGYCPVRLGMTAGRLQSGVNTLQGFKEDKRNKVTPVLYLNYGPYSSYAPHYDSTFANISKDDSDLIYSTYGEDSDLPSDFSIHEFLATCQDYPYVMADSLLDVLTKGGHSRTLQEAEMSSEDEGQTRTLDTAKEMEQITEIEPTGHLDSNNQDRLTALKAVTNFGAPVEVFDSEEAEVFQRKLDETTKLLRELQEAQNERLSTRPPPNMICLLGPSYREMHLAEQVTNNLKELAQQVAPGDIVSIYGVRKAMGISIPSPVVENNFVDLTEDFEEPKKTDVTECGPDGI</sequence>
<dbReference type="InterPro" id="IPR001487">
    <property type="entry name" value="Bromodomain"/>
</dbReference>
<comment type="subcellular location">
    <subcellularLocation>
        <location evidence="1">Nucleus</location>
    </subcellularLocation>
</comment>
<dbReference type="PRINTS" id="PR00503">
    <property type="entry name" value="BROMODOMAIN"/>
</dbReference>
<dbReference type="PANTHER" id="PTHR22881:SF12">
    <property type="entry name" value="BROMODOMAIN-CONTAINING PROTEIN 7"/>
    <property type="match status" value="1"/>
</dbReference>
<dbReference type="SMART" id="SM00297">
    <property type="entry name" value="BROMO"/>
    <property type="match status" value="1"/>
</dbReference>
<gene>
    <name evidence="10" type="primary">BRD7</name>
</gene>
<evidence type="ECO:0000313" key="9">
    <source>
        <dbReference type="Proteomes" id="UP001652580"/>
    </source>
</evidence>
<feature type="region of interest" description="Disordered" evidence="7">
    <location>
        <begin position="35"/>
        <end position="133"/>
    </location>
</feature>
<evidence type="ECO:0000256" key="2">
    <source>
        <dbReference type="ARBA" id="ARBA00023015"/>
    </source>
</evidence>
<evidence type="ECO:0000259" key="8">
    <source>
        <dbReference type="PROSITE" id="PS50014"/>
    </source>
</evidence>
<accession>A0ABM3SIX3</accession>
<dbReference type="Pfam" id="PF12024">
    <property type="entry name" value="DUF3512"/>
    <property type="match status" value="1"/>
</dbReference>
<dbReference type="PROSITE" id="PS50014">
    <property type="entry name" value="BROMODOMAIN_2"/>
    <property type="match status" value="1"/>
</dbReference>
<evidence type="ECO:0000256" key="6">
    <source>
        <dbReference type="PROSITE-ProRule" id="PRU00035"/>
    </source>
</evidence>
<dbReference type="InterPro" id="IPR051831">
    <property type="entry name" value="Bromodomain_contain_prot"/>
</dbReference>
<feature type="compositionally biased region" description="Basic and acidic residues" evidence="7">
    <location>
        <begin position="47"/>
        <end position="57"/>
    </location>
</feature>
<keyword evidence="5" id="KW-0539">Nucleus</keyword>
<dbReference type="PANTHER" id="PTHR22881">
    <property type="entry name" value="BROMODOMAIN CONTAINING PROTEIN"/>
    <property type="match status" value="1"/>
</dbReference>
<dbReference type="GeneID" id="102998179"/>
<keyword evidence="9" id="KW-1185">Reference proteome</keyword>
<evidence type="ECO:0000313" key="10">
    <source>
        <dbReference type="RefSeq" id="XP_057389795.1"/>
    </source>
</evidence>
<feature type="compositionally biased region" description="Basic residues" evidence="7">
    <location>
        <begin position="58"/>
        <end position="69"/>
    </location>
</feature>
<dbReference type="Pfam" id="PF00439">
    <property type="entry name" value="Bromodomain"/>
    <property type="match status" value="1"/>
</dbReference>